<organism evidence="3 4">
    <name type="scientific">Pseudonocardia xishanensis</name>
    <dbReference type="NCBI Taxonomy" id="630995"/>
    <lineage>
        <taxon>Bacteria</taxon>
        <taxon>Bacillati</taxon>
        <taxon>Actinomycetota</taxon>
        <taxon>Actinomycetes</taxon>
        <taxon>Pseudonocardiales</taxon>
        <taxon>Pseudonocardiaceae</taxon>
        <taxon>Pseudonocardia</taxon>
    </lineage>
</organism>
<gene>
    <name evidence="3" type="ORF">GCM10023175_42230</name>
</gene>
<dbReference type="PANTHER" id="PTHR48081">
    <property type="entry name" value="AB HYDROLASE SUPERFAMILY PROTEIN C4A8.06C"/>
    <property type="match status" value="1"/>
</dbReference>
<comment type="caution">
    <text evidence="3">The sequence shown here is derived from an EMBL/GenBank/DDBJ whole genome shotgun (WGS) entry which is preliminary data.</text>
</comment>
<proteinExistence type="predicted"/>
<evidence type="ECO:0000313" key="3">
    <source>
        <dbReference type="EMBL" id="GAA4551051.1"/>
    </source>
</evidence>
<dbReference type="RefSeq" id="WP_345421193.1">
    <property type="nucleotide sequence ID" value="NZ_BAABGT010000063.1"/>
</dbReference>
<sequence>MTLPVDHLSDIEFRRTGDTSLHLDVYRPRDVDGPLPAVVYLHGGGWARGSRTDYARDRLVPVAAAGMAVVSASYRFSDVAVWPAQLDDARAAVRYVIDHAAELDVDPARVGVWGASAGGHIATMLALDPERPPITAAVAFHAPSDLVALQTDARDPGAVVPPFAAGRPAPATPPEARLVGASAAGERLDALRAASPVAQVRPDAVPLLLVTGNRDAMMPLAQAFRLVTRLADAGVEHQLLIVDGATHEDPAFHSPAVLGAVHGWLTH</sequence>
<keyword evidence="4" id="KW-1185">Reference proteome</keyword>
<dbReference type="PANTHER" id="PTHR48081:SF13">
    <property type="entry name" value="ALPHA_BETA HYDROLASE"/>
    <property type="match status" value="1"/>
</dbReference>
<dbReference type="EMBL" id="BAABGT010000063">
    <property type="protein sequence ID" value="GAA4551051.1"/>
    <property type="molecule type" value="Genomic_DNA"/>
</dbReference>
<keyword evidence="1 3" id="KW-0378">Hydrolase</keyword>
<dbReference type="Proteomes" id="UP001501598">
    <property type="component" value="Unassembled WGS sequence"/>
</dbReference>
<dbReference type="InterPro" id="IPR029058">
    <property type="entry name" value="AB_hydrolase_fold"/>
</dbReference>
<evidence type="ECO:0000259" key="2">
    <source>
        <dbReference type="Pfam" id="PF20434"/>
    </source>
</evidence>
<dbReference type="Pfam" id="PF20434">
    <property type="entry name" value="BD-FAE"/>
    <property type="match status" value="1"/>
</dbReference>
<evidence type="ECO:0000313" key="4">
    <source>
        <dbReference type="Proteomes" id="UP001501598"/>
    </source>
</evidence>
<dbReference type="GO" id="GO:0016787">
    <property type="term" value="F:hydrolase activity"/>
    <property type="evidence" value="ECO:0007669"/>
    <property type="project" value="UniProtKB-KW"/>
</dbReference>
<dbReference type="InterPro" id="IPR049492">
    <property type="entry name" value="BD-FAE-like_dom"/>
</dbReference>
<feature type="domain" description="BD-FAE-like" evidence="2">
    <location>
        <begin position="23"/>
        <end position="230"/>
    </location>
</feature>
<reference evidence="4" key="1">
    <citation type="journal article" date="2019" name="Int. J. Syst. Evol. Microbiol.">
        <title>The Global Catalogue of Microorganisms (GCM) 10K type strain sequencing project: providing services to taxonomists for standard genome sequencing and annotation.</title>
        <authorList>
            <consortium name="The Broad Institute Genomics Platform"/>
            <consortium name="The Broad Institute Genome Sequencing Center for Infectious Disease"/>
            <person name="Wu L."/>
            <person name="Ma J."/>
        </authorList>
    </citation>
    <scope>NUCLEOTIDE SEQUENCE [LARGE SCALE GENOMIC DNA]</scope>
    <source>
        <strain evidence="4">JCM 17906</strain>
    </source>
</reference>
<protein>
    <submittedName>
        <fullName evidence="3">Alpha/beta hydrolase</fullName>
    </submittedName>
</protein>
<dbReference type="SUPFAM" id="SSF53474">
    <property type="entry name" value="alpha/beta-Hydrolases"/>
    <property type="match status" value="1"/>
</dbReference>
<accession>A0ABP8RVH0</accession>
<dbReference type="InterPro" id="IPR050300">
    <property type="entry name" value="GDXG_lipolytic_enzyme"/>
</dbReference>
<name>A0ABP8RVH0_9PSEU</name>
<evidence type="ECO:0000256" key="1">
    <source>
        <dbReference type="ARBA" id="ARBA00022801"/>
    </source>
</evidence>
<dbReference type="Gene3D" id="3.40.50.1820">
    <property type="entry name" value="alpha/beta hydrolase"/>
    <property type="match status" value="1"/>
</dbReference>